<evidence type="ECO:0000313" key="1">
    <source>
        <dbReference type="EMBL" id="KAA1257720.1"/>
    </source>
</evidence>
<dbReference type="Pfam" id="PF07386">
    <property type="entry name" value="DUF1499"/>
    <property type="match status" value="1"/>
</dbReference>
<reference evidence="1 2" key="1">
    <citation type="submission" date="2019-08" db="EMBL/GenBank/DDBJ databases">
        <title>Deep-cultivation of Planctomycetes and their phenomic and genomic characterization uncovers novel biology.</title>
        <authorList>
            <person name="Wiegand S."/>
            <person name="Jogler M."/>
            <person name="Boedeker C."/>
            <person name="Pinto D."/>
            <person name="Vollmers J."/>
            <person name="Rivas-Marin E."/>
            <person name="Kohn T."/>
            <person name="Peeters S.H."/>
            <person name="Heuer A."/>
            <person name="Rast P."/>
            <person name="Oberbeckmann S."/>
            <person name="Bunk B."/>
            <person name="Jeske O."/>
            <person name="Meyerdierks A."/>
            <person name="Storesund J.E."/>
            <person name="Kallscheuer N."/>
            <person name="Luecker S."/>
            <person name="Lage O.M."/>
            <person name="Pohl T."/>
            <person name="Merkel B.J."/>
            <person name="Hornburger P."/>
            <person name="Mueller R.-W."/>
            <person name="Bruemmer F."/>
            <person name="Labrenz M."/>
            <person name="Spormann A.M."/>
            <person name="Op Den Camp H."/>
            <person name="Overmann J."/>
            <person name="Amann R."/>
            <person name="Jetten M.S.M."/>
            <person name="Mascher T."/>
            <person name="Medema M.H."/>
            <person name="Devos D.P."/>
            <person name="Kaster A.-K."/>
            <person name="Ovreas L."/>
            <person name="Rohde M."/>
            <person name="Galperin M.Y."/>
            <person name="Jogler C."/>
        </authorList>
    </citation>
    <scope>NUCLEOTIDE SEQUENCE [LARGE SCALE GENOMIC DNA]</scope>
    <source>
        <strain evidence="1 2">LF1</strain>
    </source>
</reference>
<dbReference type="RefSeq" id="WP_068267115.1">
    <property type="nucleotide sequence ID" value="NZ_LWSK01000159.1"/>
</dbReference>
<dbReference type="AlphaFoldDB" id="A0A5B1CDQ0"/>
<evidence type="ECO:0008006" key="3">
    <source>
        <dbReference type="Google" id="ProtNLM"/>
    </source>
</evidence>
<name>A0A5B1CDQ0_9BACT</name>
<dbReference type="InterPro" id="IPR010865">
    <property type="entry name" value="DUF1499"/>
</dbReference>
<evidence type="ECO:0000313" key="2">
    <source>
        <dbReference type="Proteomes" id="UP000322699"/>
    </source>
</evidence>
<keyword evidence="2" id="KW-1185">Reference proteome</keyword>
<gene>
    <name evidence="1" type="ORF">LF1_02090</name>
</gene>
<accession>A0A5B1CDQ0</accession>
<dbReference type="Proteomes" id="UP000322699">
    <property type="component" value="Unassembled WGS sequence"/>
</dbReference>
<sequence length="112" mass="12541">MLEKLILGLTVNHAKLELDDLPGSPVEIAGKLNVAFDSHRQWETISQAGKDDQIVLHAIRRTKLFGFVDDVRIELSSDQDGQTRLYASSRSRVGKGDLGQNARNLQQMKAWL</sequence>
<organism evidence="1 2">
    <name type="scientific">Rubripirellula obstinata</name>
    <dbReference type="NCBI Taxonomy" id="406547"/>
    <lineage>
        <taxon>Bacteria</taxon>
        <taxon>Pseudomonadati</taxon>
        <taxon>Planctomycetota</taxon>
        <taxon>Planctomycetia</taxon>
        <taxon>Pirellulales</taxon>
        <taxon>Pirellulaceae</taxon>
        <taxon>Rubripirellula</taxon>
    </lineage>
</organism>
<protein>
    <recommendedName>
        <fullName evidence="3">DUF1499 domain-containing protein</fullName>
    </recommendedName>
</protein>
<dbReference type="OrthoDB" id="9793534at2"/>
<dbReference type="EMBL" id="VRLW01000001">
    <property type="protein sequence ID" value="KAA1257720.1"/>
    <property type="molecule type" value="Genomic_DNA"/>
</dbReference>
<comment type="caution">
    <text evidence="1">The sequence shown here is derived from an EMBL/GenBank/DDBJ whole genome shotgun (WGS) entry which is preliminary data.</text>
</comment>
<proteinExistence type="predicted"/>